<dbReference type="OrthoDB" id="4223934at2"/>
<name>A0A7W8F4C6_STREU</name>
<reference evidence="1 2" key="1">
    <citation type="submission" date="2020-08" db="EMBL/GenBank/DDBJ databases">
        <title>Genomic Encyclopedia of Type Strains, Phase III (KMG-III): the genomes of soil and plant-associated and newly described type strains.</title>
        <authorList>
            <person name="Whitman W."/>
        </authorList>
    </citation>
    <scope>NUCLEOTIDE SEQUENCE [LARGE SCALE GENOMIC DNA]</scope>
    <source>
        <strain evidence="1 2">CECT 3259</strain>
    </source>
</reference>
<evidence type="ECO:0000313" key="2">
    <source>
        <dbReference type="Proteomes" id="UP000528608"/>
    </source>
</evidence>
<evidence type="ECO:0000313" key="1">
    <source>
        <dbReference type="EMBL" id="MBB5122733.1"/>
    </source>
</evidence>
<dbReference type="RefSeq" id="WP_146045439.1">
    <property type="nucleotide sequence ID" value="NZ_LGUI01000002.1"/>
</dbReference>
<sequence length="60" mass="6727">MAKAPESAPVIGMGTGAGPSPFESEVAFDGGIPWKYVTRIWKKDEFGEMDFDYDDPIWER</sequence>
<protein>
    <submittedName>
        <fullName evidence="1">Uncharacterized protein</fullName>
    </submittedName>
</protein>
<organism evidence="1 2">
    <name type="scientific">Streptomyces eurocidicus</name>
    <name type="common">Streptoverticillium eurocidicus</name>
    <dbReference type="NCBI Taxonomy" id="66423"/>
    <lineage>
        <taxon>Bacteria</taxon>
        <taxon>Bacillati</taxon>
        <taxon>Actinomycetota</taxon>
        <taxon>Actinomycetes</taxon>
        <taxon>Kitasatosporales</taxon>
        <taxon>Streptomycetaceae</taxon>
        <taxon>Streptomyces</taxon>
    </lineage>
</organism>
<proteinExistence type="predicted"/>
<comment type="caution">
    <text evidence="1">The sequence shown here is derived from an EMBL/GenBank/DDBJ whole genome shotgun (WGS) entry which is preliminary data.</text>
</comment>
<accession>A0A7W8F4C6</accession>
<dbReference type="Proteomes" id="UP000528608">
    <property type="component" value="Unassembled WGS sequence"/>
</dbReference>
<gene>
    <name evidence="1" type="ORF">FHS36_006207</name>
</gene>
<dbReference type="EMBL" id="JACHJF010000032">
    <property type="protein sequence ID" value="MBB5122733.1"/>
    <property type="molecule type" value="Genomic_DNA"/>
</dbReference>
<dbReference type="AlphaFoldDB" id="A0A7W8F4C6"/>